<dbReference type="Pfam" id="PF01618">
    <property type="entry name" value="MotA_ExbB"/>
    <property type="match status" value="1"/>
</dbReference>
<evidence type="ECO:0000313" key="17">
    <source>
        <dbReference type="Proteomes" id="UP000233293"/>
    </source>
</evidence>
<evidence type="ECO:0000256" key="8">
    <source>
        <dbReference type="ARBA" id="ARBA00022927"/>
    </source>
</evidence>
<keyword evidence="17" id="KW-1185">Reference proteome</keyword>
<feature type="transmembrane region" description="Helical" evidence="13">
    <location>
        <begin position="181"/>
        <end position="204"/>
    </location>
</feature>
<dbReference type="Proteomes" id="UP000233293">
    <property type="component" value="Unassembled WGS sequence"/>
</dbReference>
<evidence type="ECO:0000256" key="3">
    <source>
        <dbReference type="ARBA" id="ARBA00022093"/>
    </source>
</evidence>
<comment type="subcellular location">
    <subcellularLocation>
        <location evidence="1">Cell inner membrane</location>
        <topology evidence="1">Multi-pass membrane protein</topology>
    </subcellularLocation>
    <subcellularLocation>
        <location evidence="12">Membrane</location>
        <topology evidence="12">Multi-pass membrane protein</topology>
    </subcellularLocation>
</comment>
<evidence type="ECO:0000256" key="9">
    <source>
        <dbReference type="ARBA" id="ARBA00022989"/>
    </source>
</evidence>
<evidence type="ECO:0000256" key="10">
    <source>
        <dbReference type="ARBA" id="ARBA00023136"/>
    </source>
</evidence>
<feature type="transmembrane region" description="Helical" evidence="13">
    <location>
        <begin position="66"/>
        <end position="87"/>
    </location>
</feature>
<evidence type="ECO:0000256" key="7">
    <source>
        <dbReference type="ARBA" id="ARBA00022692"/>
    </source>
</evidence>
<evidence type="ECO:0000256" key="13">
    <source>
        <dbReference type="SAM" id="Phobius"/>
    </source>
</evidence>
<comment type="subunit">
    <text evidence="2">The accessory proteins ExbB and ExbD seem to form a complex with TonB.</text>
</comment>
<keyword evidence="8 12" id="KW-0653">Protein transport</keyword>
<keyword evidence="10 13" id="KW-0472">Membrane</keyword>
<evidence type="ECO:0000256" key="1">
    <source>
        <dbReference type="ARBA" id="ARBA00004429"/>
    </source>
</evidence>
<comment type="caution">
    <text evidence="16">The sequence shown here is derived from an EMBL/GenBank/DDBJ whole genome shotgun (WGS) entry which is preliminary data.</text>
</comment>
<keyword evidence="9 13" id="KW-1133">Transmembrane helix</keyword>
<evidence type="ECO:0000256" key="12">
    <source>
        <dbReference type="RuleBase" id="RU004057"/>
    </source>
</evidence>
<dbReference type="OrthoDB" id="9805133at2"/>
<keyword evidence="5" id="KW-1003">Cell membrane</keyword>
<protein>
    <recommendedName>
        <fullName evidence="3">Biopolymer transport protein ExbB</fullName>
    </recommendedName>
</protein>
<organism evidence="16 17">
    <name type="scientific">Telmatospirillum siberiense</name>
    <dbReference type="NCBI Taxonomy" id="382514"/>
    <lineage>
        <taxon>Bacteria</taxon>
        <taxon>Pseudomonadati</taxon>
        <taxon>Pseudomonadota</taxon>
        <taxon>Alphaproteobacteria</taxon>
        <taxon>Rhodospirillales</taxon>
        <taxon>Rhodospirillaceae</taxon>
        <taxon>Telmatospirillum</taxon>
    </lineage>
</organism>
<feature type="chain" id="PRO_5014878377" description="Biopolymer transport protein ExbB" evidence="14">
    <location>
        <begin position="32"/>
        <end position="280"/>
    </location>
</feature>
<evidence type="ECO:0000256" key="14">
    <source>
        <dbReference type="SAM" id="SignalP"/>
    </source>
</evidence>
<dbReference type="GO" id="GO:0005886">
    <property type="term" value="C:plasma membrane"/>
    <property type="evidence" value="ECO:0007669"/>
    <property type="project" value="UniProtKB-SubCell"/>
</dbReference>
<keyword evidence="14" id="KW-0732">Signal</keyword>
<dbReference type="RefSeq" id="WP_101252657.1">
    <property type="nucleotide sequence ID" value="NZ_PIUM01000031.1"/>
</dbReference>
<comment type="function">
    <text evidence="11">Involved in the TonB-dependent energy-dependent transport of various receptor-bound substrates. Protects ExbD from proteolytic degradation and functionally stabilizes TonB.</text>
</comment>
<dbReference type="PANTHER" id="PTHR30625:SF14">
    <property type="entry name" value="BIOPOLYMER TRANSPORT PROTEIN EXBB"/>
    <property type="match status" value="1"/>
</dbReference>
<keyword evidence="6" id="KW-0997">Cell inner membrane</keyword>
<feature type="domain" description="MotA/TolQ/ExbB proton channel" evidence="15">
    <location>
        <begin position="145"/>
        <end position="247"/>
    </location>
</feature>
<feature type="signal peptide" evidence="14">
    <location>
        <begin position="1"/>
        <end position="31"/>
    </location>
</feature>
<comment type="similarity">
    <text evidence="12">Belongs to the exbB/tolQ family.</text>
</comment>
<evidence type="ECO:0000313" key="16">
    <source>
        <dbReference type="EMBL" id="PKU22459.1"/>
    </source>
</evidence>
<proteinExistence type="inferred from homology"/>
<reference evidence="17" key="1">
    <citation type="submission" date="2017-12" db="EMBL/GenBank/DDBJ databases">
        <title>Draft genome sequence of Telmatospirillum siberiense 26-4b1T, an acidotolerant peatland alphaproteobacterium potentially involved in sulfur cycling.</title>
        <authorList>
            <person name="Hausmann B."/>
            <person name="Pjevac P."/>
            <person name="Schreck K."/>
            <person name="Herbold C.W."/>
            <person name="Daims H."/>
            <person name="Wagner M."/>
            <person name="Pester M."/>
            <person name="Loy A."/>
        </authorList>
    </citation>
    <scope>NUCLEOTIDE SEQUENCE [LARGE SCALE GENOMIC DNA]</scope>
    <source>
        <strain evidence="17">26-4b1</strain>
    </source>
</reference>
<feature type="transmembrane region" description="Helical" evidence="13">
    <location>
        <begin position="216"/>
        <end position="237"/>
    </location>
</feature>
<accession>A0A2N3PPX6</accession>
<sequence>MSRFPFFPALRLVSTLALIMAVVSAVPIATAADPVSFVAGPAATAMATNPYGFDALWAQGDMVARGTLIILAVMSMSTWYVLILKLAEQRRLQARARAANRTFWTARSLSEGVKSLSPDSPFLFLASSGLDAVERRDGSLFEKVDSATRIGMAVQRAVEQITGGLQSGLAVLATVGSTAPFIGLFGTVWGIYHALTAIGIAGQASIDKVAGPVGEALIMTAIGLVVAVPAVLGYNWLVRRNRSCIEAVRNFSADLQAVLMAEGNAASLPARRAMPSVRVG</sequence>
<gene>
    <name evidence="16" type="ORF">CWS72_21255</name>
</gene>
<evidence type="ECO:0000256" key="4">
    <source>
        <dbReference type="ARBA" id="ARBA00022448"/>
    </source>
</evidence>
<keyword evidence="7 13" id="KW-0812">Transmembrane</keyword>
<dbReference type="EMBL" id="PIUM01000031">
    <property type="protein sequence ID" value="PKU22459.1"/>
    <property type="molecule type" value="Genomic_DNA"/>
</dbReference>
<evidence type="ECO:0000256" key="2">
    <source>
        <dbReference type="ARBA" id="ARBA00011471"/>
    </source>
</evidence>
<evidence type="ECO:0000256" key="6">
    <source>
        <dbReference type="ARBA" id="ARBA00022519"/>
    </source>
</evidence>
<evidence type="ECO:0000256" key="11">
    <source>
        <dbReference type="ARBA" id="ARBA00024816"/>
    </source>
</evidence>
<dbReference type="PANTHER" id="PTHR30625">
    <property type="entry name" value="PROTEIN TOLQ"/>
    <property type="match status" value="1"/>
</dbReference>
<dbReference type="GO" id="GO:0017038">
    <property type="term" value="P:protein import"/>
    <property type="evidence" value="ECO:0007669"/>
    <property type="project" value="TreeGrafter"/>
</dbReference>
<dbReference type="InterPro" id="IPR050790">
    <property type="entry name" value="ExbB/TolQ_transport"/>
</dbReference>
<keyword evidence="4 12" id="KW-0813">Transport</keyword>
<evidence type="ECO:0000259" key="15">
    <source>
        <dbReference type="Pfam" id="PF01618"/>
    </source>
</evidence>
<dbReference type="AlphaFoldDB" id="A0A2N3PPX6"/>
<dbReference type="InterPro" id="IPR002898">
    <property type="entry name" value="MotA_ExbB_proton_chnl"/>
</dbReference>
<name>A0A2N3PPX6_9PROT</name>
<evidence type="ECO:0000256" key="5">
    <source>
        <dbReference type="ARBA" id="ARBA00022475"/>
    </source>
</evidence>